<keyword evidence="4" id="KW-1185">Reference proteome</keyword>
<evidence type="ECO:0000256" key="1">
    <source>
        <dbReference type="SAM" id="MobiDB-lite"/>
    </source>
</evidence>
<organism evidence="3 4">
    <name type="scientific">Oryza meyeriana var. granulata</name>
    <dbReference type="NCBI Taxonomy" id="110450"/>
    <lineage>
        <taxon>Eukaryota</taxon>
        <taxon>Viridiplantae</taxon>
        <taxon>Streptophyta</taxon>
        <taxon>Embryophyta</taxon>
        <taxon>Tracheophyta</taxon>
        <taxon>Spermatophyta</taxon>
        <taxon>Magnoliopsida</taxon>
        <taxon>Liliopsida</taxon>
        <taxon>Poales</taxon>
        <taxon>Poaceae</taxon>
        <taxon>BOP clade</taxon>
        <taxon>Oryzoideae</taxon>
        <taxon>Oryzeae</taxon>
        <taxon>Oryzinae</taxon>
        <taxon>Oryza</taxon>
        <taxon>Oryza meyeriana</taxon>
    </lineage>
</organism>
<keyword evidence="2" id="KW-0472">Membrane</keyword>
<dbReference type="EMBL" id="SPHZ02000011">
    <property type="protein sequence ID" value="KAF0894118.1"/>
    <property type="molecule type" value="Genomic_DNA"/>
</dbReference>
<protein>
    <submittedName>
        <fullName evidence="3">Uncharacterized protein</fullName>
    </submittedName>
</protein>
<feature type="compositionally biased region" description="Gly residues" evidence="1">
    <location>
        <begin position="16"/>
        <end position="39"/>
    </location>
</feature>
<proteinExistence type="predicted"/>
<evidence type="ECO:0000313" key="3">
    <source>
        <dbReference type="EMBL" id="KAF0894118.1"/>
    </source>
</evidence>
<accession>A0A6G1C0Z9</accession>
<keyword evidence="2" id="KW-0812">Transmembrane</keyword>
<keyword evidence="2" id="KW-1133">Transmembrane helix</keyword>
<comment type="caution">
    <text evidence="3">The sequence shown here is derived from an EMBL/GenBank/DDBJ whole genome shotgun (WGS) entry which is preliminary data.</text>
</comment>
<name>A0A6G1C0Z9_9ORYZ</name>
<feature type="transmembrane region" description="Helical" evidence="2">
    <location>
        <begin position="77"/>
        <end position="100"/>
    </location>
</feature>
<reference evidence="3 4" key="1">
    <citation type="submission" date="2019-11" db="EMBL/GenBank/DDBJ databases">
        <title>Whole genome sequence of Oryza granulata.</title>
        <authorList>
            <person name="Li W."/>
        </authorList>
    </citation>
    <scope>NUCLEOTIDE SEQUENCE [LARGE SCALE GENOMIC DNA]</scope>
    <source>
        <strain evidence="4">cv. Menghai</strain>
        <tissue evidence="3">Leaf</tissue>
    </source>
</reference>
<gene>
    <name evidence="3" type="ORF">E2562_034686</name>
</gene>
<feature type="compositionally biased region" description="Basic and acidic residues" evidence="1">
    <location>
        <begin position="1"/>
        <end position="15"/>
    </location>
</feature>
<sequence length="101" mass="10575">MMEQWRWLEGDKIDAGDGGGRSGVASTEGGGNGLPGTGEGSNVYDVHSLESSLNRTMPWMSVLSLVKAARQPVANKIGVALAWFASCLPSCFFAAATTALR</sequence>
<dbReference type="Proteomes" id="UP000479710">
    <property type="component" value="Unassembled WGS sequence"/>
</dbReference>
<evidence type="ECO:0000313" key="4">
    <source>
        <dbReference type="Proteomes" id="UP000479710"/>
    </source>
</evidence>
<dbReference type="AlphaFoldDB" id="A0A6G1C0Z9"/>
<evidence type="ECO:0000256" key="2">
    <source>
        <dbReference type="SAM" id="Phobius"/>
    </source>
</evidence>
<feature type="region of interest" description="Disordered" evidence="1">
    <location>
        <begin position="1"/>
        <end position="42"/>
    </location>
</feature>